<dbReference type="EMBL" id="CP015961">
    <property type="protein sequence ID" value="ANI92187.1"/>
    <property type="molecule type" value="Genomic_DNA"/>
</dbReference>
<accession>A0A173LLJ6</accession>
<evidence type="ECO:0000313" key="3">
    <source>
        <dbReference type="Proteomes" id="UP000186104"/>
    </source>
</evidence>
<evidence type="ECO:0000256" key="1">
    <source>
        <dbReference type="SAM" id="SignalP"/>
    </source>
</evidence>
<name>A0A173LLJ6_9ACTN</name>
<gene>
    <name evidence="2" type="ORF">BJL86_1405</name>
</gene>
<feature type="chain" id="PRO_5008008742" description="Secreted protein" evidence="1">
    <location>
        <begin position="28"/>
        <end position="237"/>
    </location>
</feature>
<organism evidence="2 3">
    <name type="scientific">Dietzia timorensis</name>
    <dbReference type="NCBI Taxonomy" id="499555"/>
    <lineage>
        <taxon>Bacteria</taxon>
        <taxon>Bacillati</taxon>
        <taxon>Actinomycetota</taxon>
        <taxon>Actinomycetes</taxon>
        <taxon>Mycobacteriales</taxon>
        <taxon>Dietziaceae</taxon>
        <taxon>Dietzia</taxon>
    </lineage>
</organism>
<sequence length="237" mass="24518">MNRTYRASGLAVLATVSSVVFSGSAAAQNVIPGDNSPARTVIVDPTKGAVNVKPSGDSSVSFTFQNLTGSPVRCQDETNTYSSVATEPEVAQKVVAYYKNFGVLDKPVIPLAVSSVNIPIDLSPVLLLLPGGSLAPLFGNNHAALADIKAAQENAAQRGHVGQITPFNIANGATTPTYTIPIAPPSAGSRTDWNASVVITCKTTSGPEQWFAFVGYEDGEPMAPPGGALNIGSLGRY</sequence>
<dbReference type="Proteomes" id="UP000186104">
    <property type="component" value="Chromosome"/>
</dbReference>
<dbReference type="STRING" id="499555.BJL86_1405"/>
<evidence type="ECO:0000313" key="2">
    <source>
        <dbReference type="EMBL" id="ANI92187.1"/>
    </source>
</evidence>
<proteinExistence type="predicted"/>
<dbReference type="AlphaFoldDB" id="A0A173LLJ6"/>
<dbReference type="KEGG" id="dtm:BJL86_1405"/>
<reference evidence="2 3" key="1">
    <citation type="submission" date="2016-06" db="EMBL/GenBank/DDBJ databases">
        <title>Complete genome sequence of a saline-alkali tolerant type strain Dietzia timorensis ID05-A0528T.</title>
        <authorList>
            <person name="Wu X."/>
        </authorList>
    </citation>
    <scope>NUCLEOTIDE SEQUENCE [LARGE SCALE GENOMIC DNA]</scope>
    <source>
        <strain evidence="2 3">ID05-A0528</strain>
    </source>
</reference>
<evidence type="ECO:0008006" key="4">
    <source>
        <dbReference type="Google" id="ProtNLM"/>
    </source>
</evidence>
<keyword evidence="3" id="KW-1185">Reference proteome</keyword>
<keyword evidence="1" id="KW-0732">Signal</keyword>
<feature type="signal peptide" evidence="1">
    <location>
        <begin position="1"/>
        <end position="27"/>
    </location>
</feature>
<protein>
    <recommendedName>
        <fullName evidence="4">Secreted protein</fullName>
    </recommendedName>
</protein>